<feature type="domain" description="Flagellar assembly protein T N-terminal" evidence="2">
    <location>
        <begin position="16"/>
        <end position="96"/>
    </location>
</feature>
<keyword evidence="3" id="KW-0966">Cell projection</keyword>
<organism evidence="3 4">
    <name type="scientific">Chitinibacter fontanus</name>
    <dbReference type="NCBI Taxonomy" id="1737446"/>
    <lineage>
        <taxon>Bacteria</taxon>
        <taxon>Pseudomonadati</taxon>
        <taxon>Pseudomonadota</taxon>
        <taxon>Betaproteobacteria</taxon>
        <taxon>Neisseriales</taxon>
        <taxon>Chitinibacteraceae</taxon>
        <taxon>Chitinibacter</taxon>
    </lineage>
</organism>
<dbReference type="AlphaFoldDB" id="A0A7D5Z180"/>
<keyword evidence="3" id="KW-0969">Cilium</keyword>
<dbReference type="InterPro" id="IPR032386">
    <property type="entry name" value="FlgT_M"/>
</dbReference>
<proteinExistence type="predicted"/>
<keyword evidence="3" id="KW-0282">Flagellum</keyword>
<protein>
    <submittedName>
        <fullName evidence="3">Flagellar assembly protein T N-terminal domain-containing protein</fullName>
    </submittedName>
</protein>
<evidence type="ECO:0000313" key="3">
    <source>
        <dbReference type="EMBL" id="QLI80661.1"/>
    </source>
</evidence>
<accession>A0A7D5Z180</accession>
<dbReference type="EMBL" id="CP058952">
    <property type="protein sequence ID" value="QLI80661.1"/>
    <property type="molecule type" value="Genomic_DNA"/>
</dbReference>
<dbReference type="Proteomes" id="UP000510822">
    <property type="component" value="Chromosome"/>
</dbReference>
<evidence type="ECO:0000259" key="1">
    <source>
        <dbReference type="Pfam" id="PF16539"/>
    </source>
</evidence>
<dbReference type="Pfam" id="PF16539">
    <property type="entry name" value="FlgT_M"/>
    <property type="match status" value="1"/>
</dbReference>
<dbReference type="Gene3D" id="3.30.1660.40">
    <property type="entry name" value="FlgT, N-terminal domain"/>
    <property type="match status" value="1"/>
</dbReference>
<dbReference type="RefSeq" id="WP_180307801.1">
    <property type="nucleotide sequence ID" value="NZ_CP058952.1"/>
</dbReference>
<evidence type="ECO:0000313" key="4">
    <source>
        <dbReference type="Proteomes" id="UP000510822"/>
    </source>
</evidence>
<dbReference type="InterPro" id="IPR038180">
    <property type="entry name" value="FlgT_N_sf"/>
</dbReference>
<dbReference type="Pfam" id="PF16548">
    <property type="entry name" value="FlgT_N"/>
    <property type="match status" value="1"/>
</dbReference>
<keyword evidence="4" id="KW-1185">Reference proteome</keyword>
<gene>
    <name evidence="3" type="ORF">HZU75_03465</name>
</gene>
<sequence length="425" mass="45754">MLLAFGLMGCAAALAVQHEGIAPLGSEGIEVARRAAVADALENAALFNGASVKTSTQTSGQKWGESSQIRGTPAGEYRIVREWQSNGFLHVVVDVEPVPAVAQSGAGPASLTGANSRPATRCAGADYKRKVLVSHFWIQRPAQMADLDRFPEGLQLEMVRKFYDSGAFIAQRAPSEAVFDLQPQYIDPILQPERVREMARRYAVQFVVGAIVRDLSTSGERYATTHGNDIRAGERKLELNVPLVNFTQYGVKATPSARRFEYELFVFDGVSGALINRHRLAGKADGVVLQDSAASMGTEGFKETDFGRLVEAKLQEGAGLVQQDIACIPFSARITRVEKNRVYFDAGGTSRIGVGDTLQVYRITPNALPVAAASFDSTMSLGLPEEIVGSLNVTQVQPLFAVGLISGANVQAGDYVRFVGQEGKK</sequence>
<evidence type="ECO:0000259" key="2">
    <source>
        <dbReference type="Pfam" id="PF16548"/>
    </source>
</evidence>
<dbReference type="Gene3D" id="3.40.50.10610">
    <property type="entry name" value="ABC-type transport auxiliary lipoprotein component"/>
    <property type="match status" value="1"/>
</dbReference>
<dbReference type="InterPro" id="IPR032370">
    <property type="entry name" value="FlgT_N"/>
</dbReference>
<dbReference type="KEGG" id="cfon:HZU75_03465"/>
<name>A0A7D5Z180_9NEIS</name>
<feature type="domain" description="Flagellar assembly protein T middle" evidence="1">
    <location>
        <begin position="121"/>
        <end position="284"/>
    </location>
</feature>
<reference evidence="3 4" key="1">
    <citation type="journal article" date="2016" name="Int. J. Syst. Evol. Microbiol.">
        <title>Chitinibacter fontanus sp. nov., isolated from a spring.</title>
        <authorList>
            <person name="Sheu S.Y."/>
            <person name="Li Y.S."/>
            <person name="Young C.C."/>
            <person name="Chen W.M."/>
        </authorList>
    </citation>
    <scope>NUCLEOTIDE SEQUENCE [LARGE SCALE GENOMIC DNA]</scope>
    <source>
        <strain evidence="3 4">STM-7</strain>
    </source>
</reference>